<keyword evidence="1" id="KW-0812">Transmembrane</keyword>
<dbReference type="PANTHER" id="PTHR14859">
    <property type="entry name" value="CALCOFLUOR WHITE HYPERSENSITIVE PROTEIN PRECURSOR"/>
    <property type="match status" value="1"/>
</dbReference>
<feature type="transmembrane region" description="Helical" evidence="1">
    <location>
        <begin position="360"/>
        <end position="378"/>
    </location>
</feature>
<feature type="transmembrane region" description="Helical" evidence="1">
    <location>
        <begin position="6"/>
        <end position="30"/>
    </location>
</feature>
<evidence type="ECO:0000259" key="2">
    <source>
        <dbReference type="Pfam" id="PF03372"/>
    </source>
</evidence>
<feature type="transmembrane region" description="Helical" evidence="1">
    <location>
        <begin position="242"/>
        <end position="262"/>
    </location>
</feature>
<dbReference type="GO" id="GO:0004519">
    <property type="term" value="F:endonuclease activity"/>
    <property type="evidence" value="ECO:0007669"/>
    <property type="project" value="UniProtKB-KW"/>
</dbReference>
<evidence type="ECO:0000256" key="1">
    <source>
        <dbReference type="SAM" id="Phobius"/>
    </source>
</evidence>
<proteinExistence type="predicted"/>
<feature type="transmembrane region" description="Helical" evidence="1">
    <location>
        <begin position="213"/>
        <end position="230"/>
    </location>
</feature>
<protein>
    <submittedName>
        <fullName evidence="3">Endonuclease/exonuclease/phosphatase family protein</fullName>
    </submittedName>
</protein>
<evidence type="ECO:0000313" key="4">
    <source>
        <dbReference type="Proteomes" id="UP001595872"/>
    </source>
</evidence>
<gene>
    <name evidence="3" type="ORF">ACFPCY_42030</name>
</gene>
<dbReference type="InterPro" id="IPR005135">
    <property type="entry name" value="Endo/exonuclease/phosphatase"/>
</dbReference>
<keyword evidence="3" id="KW-0378">Hydrolase</keyword>
<dbReference type="EMBL" id="JBHSIT010000021">
    <property type="protein sequence ID" value="MFC4913925.1"/>
    <property type="molecule type" value="Genomic_DNA"/>
</dbReference>
<organism evidence="3 4">
    <name type="scientific">Actinomadura gamaensis</name>
    <dbReference type="NCBI Taxonomy" id="1763541"/>
    <lineage>
        <taxon>Bacteria</taxon>
        <taxon>Bacillati</taxon>
        <taxon>Actinomycetota</taxon>
        <taxon>Actinomycetes</taxon>
        <taxon>Streptosporangiales</taxon>
        <taxon>Thermomonosporaceae</taxon>
        <taxon>Actinomadura</taxon>
    </lineage>
</organism>
<evidence type="ECO:0000313" key="3">
    <source>
        <dbReference type="EMBL" id="MFC4913925.1"/>
    </source>
</evidence>
<name>A0ABV9UC15_9ACTN</name>
<feature type="transmembrane region" description="Helical" evidence="1">
    <location>
        <begin position="184"/>
        <end position="201"/>
    </location>
</feature>
<feature type="transmembrane region" description="Helical" evidence="1">
    <location>
        <begin position="304"/>
        <end position="324"/>
    </location>
</feature>
<keyword evidence="3" id="KW-0255">Endonuclease</keyword>
<feature type="domain" description="Endonuclease/exonuclease/phosphatase" evidence="2">
    <location>
        <begin position="397"/>
        <end position="611"/>
    </location>
</feature>
<accession>A0ABV9UC15</accession>
<keyword evidence="3" id="KW-0540">Nuclease</keyword>
<feature type="transmembrane region" description="Helical" evidence="1">
    <location>
        <begin position="274"/>
        <end position="292"/>
    </location>
</feature>
<feature type="transmembrane region" description="Helical" evidence="1">
    <location>
        <begin position="330"/>
        <end position="348"/>
    </location>
</feature>
<keyword evidence="1" id="KW-0472">Membrane</keyword>
<reference evidence="4" key="1">
    <citation type="journal article" date="2019" name="Int. J. Syst. Evol. Microbiol.">
        <title>The Global Catalogue of Microorganisms (GCM) 10K type strain sequencing project: providing services to taxonomists for standard genome sequencing and annotation.</title>
        <authorList>
            <consortium name="The Broad Institute Genomics Platform"/>
            <consortium name="The Broad Institute Genome Sequencing Center for Infectious Disease"/>
            <person name="Wu L."/>
            <person name="Ma J."/>
        </authorList>
    </citation>
    <scope>NUCLEOTIDE SEQUENCE [LARGE SCALE GENOMIC DNA]</scope>
    <source>
        <strain evidence="4">KLKA75</strain>
    </source>
</reference>
<dbReference type="PANTHER" id="PTHR14859:SF1">
    <property type="entry name" value="PGAP2-INTERACTING PROTEIN"/>
    <property type="match status" value="1"/>
</dbReference>
<dbReference type="Proteomes" id="UP001595872">
    <property type="component" value="Unassembled WGS sequence"/>
</dbReference>
<keyword evidence="1" id="KW-1133">Transmembrane helix</keyword>
<dbReference type="SUPFAM" id="SSF56219">
    <property type="entry name" value="DNase I-like"/>
    <property type="match status" value="1"/>
</dbReference>
<keyword evidence="4" id="KW-1185">Reference proteome</keyword>
<comment type="caution">
    <text evidence="3">The sequence shown here is derived from an EMBL/GenBank/DDBJ whole genome shotgun (WGS) entry which is preliminary data.</text>
</comment>
<dbReference type="Pfam" id="PF03372">
    <property type="entry name" value="Exo_endo_phos"/>
    <property type="match status" value="1"/>
</dbReference>
<feature type="transmembrane region" description="Helical" evidence="1">
    <location>
        <begin position="142"/>
        <end position="163"/>
    </location>
</feature>
<dbReference type="InterPro" id="IPR036691">
    <property type="entry name" value="Endo/exonu/phosph_ase_sf"/>
</dbReference>
<feature type="transmembrane region" description="Helical" evidence="1">
    <location>
        <begin position="112"/>
        <end position="130"/>
    </location>
</feature>
<dbReference type="RefSeq" id="WP_378265322.1">
    <property type="nucleotide sequence ID" value="NZ_JBHSIT010000021.1"/>
</dbReference>
<sequence length="622" mass="64871">MRVRPDVVAGVVVLLDVVRVFLPSLITVVGDAGSTPAELIGLYALVWFLAAFAAAPFARIGTGAAVALLASRAALQFTDGGTAQAALSSVGLLAGLCWLVATAAKARDARPVAHGFVAGLAVSGVLHAALGGIDLVWRDGAWPWLVLLAELAAFATTLFAKPLRIHVSEQGGRGFDGEGARGGRVWWVLGPALLLWGLYTGSTSHAQASAHGAVWAAAVVATGAVLSVAVAERPAFWTRHPVVPAVVLVLSAFGFALGRATVDGVHGVSPAWTLVAQVAGQLALAGCLGWAARSSAPDRPTRRGLATATGFLVFVVLFFAYYSAYDLGVPNRWVPVAAAVAVAAISFVRTDRPEEGRQWIVLAAAAVSALLVSLTASWPGAPSWTPAPGDGLRVAAYNLRMGFGMNGTMTAGKQAEALRSLRPHVVLLSEVDRGWFLNGGRDQLRLVSDRLGLKPLWAPAGDEVWGDALLTNLPVVSVRNHVLVPGGPTGAEALEVGVRWRGRTVVFIATHTQPPDGWTDLGQAAQLAQLARSVASRGVPVVLGGDLNMQPGDRAFQVLQGAGLNDAFASVRPFRTYPARPNPTDQLDHILTTPGFGARDATKLAVPYSDHLPVAVTLTANR</sequence>
<dbReference type="InterPro" id="IPR051916">
    <property type="entry name" value="GPI-anchor_lipid_remodeler"/>
</dbReference>
<feature type="transmembrane region" description="Helical" evidence="1">
    <location>
        <begin position="42"/>
        <end position="70"/>
    </location>
</feature>
<dbReference type="Gene3D" id="3.60.10.10">
    <property type="entry name" value="Endonuclease/exonuclease/phosphatase"/>
    <property type="match status" value="1"/>
</dbReference>